<evidence type="ECO:0000256" key="1">
    <source>
        <dbReference type="ARBA" id="ARBA00004651"/>
    </source>
</evidence>
<evidence type="ECO:0000256" key="5">
    <source>
        <dbReference type="ARBA" id="ARBA00023136"/>
    </source>
</evidence>
<accession>A0A0J9E165</accession>
<evidence type="ECO:0000256" key="2">
    <source>
        <dbReference type="ARBA" id="ARBA00022475"/>
    </source>
</evidence>
<protein>
    <submittedName>
        <fullName evidence="9">AttF component of AttEFGH ABC transport system</fullName>
    </submittedName>
</protein>
<evidence type="ECO:0000313" key="9">
    <source>
        <dbReference type="EMBL" id="KMW56480.1"/>
    </source>
</evidence>
<feature type="transmembrane region" description="Helical" evidence="6">
    <location>
        <begin position="652"/>
        <end position="678"/>
    </location>
</feature>
<comment type="caution">
    <text evidence="9">The sequence shown here is derived from an EMBL/GenBank/DDBJ whole genome shotgun (WGS) entry which is preliminary data.</text>
</comment>
<evidence type="ECO:0000256" key="6">
    <source>
        <dbReference type="SAM" id="Phobius"/>
    </source>
</evidence>
<dbReference type="PANTHER" id="PTHR30287">
    <property type="entry name" value="MEMBRANE COMPONENT OF PREDICTED ABC SUPERFAMILY METABOLITE UPTAKE TRANSPORTER"/>
    <property type="match status" value="1"/>
</dbReference>
<organism evidence="9 10">
    <name type="scientific">Candidatus Rhodobacter oscarellae</name>
    <dbReference type="NCBI Taxonomy" id="1675527"/>
    <lineage>
        <taxon>Bacteria</taxon>
        <taxon>Pseudomonadati</taxon>
        <taxon>Pseudomonadota</taxon>
        <taxon>Alphaproteobacteria</taxon>
        <taxon>Rhodobacterales</taxon>
        <taxon>Rhodobacter group</taxon>
        <taxon>Rhodobacter</taxon>
    </lineage>
</organism>
<feature type="signal peptide" evidence="7">
    <location>
        <begin position="1"/>
        <end position="22"/>
    </location>
</feature>
<keyword evidence="7" id="KW-0732">Signal</keyword>
<feature type="transmembrane region" description="Helical" evidence="6">
    <location>
        <begin position="253"/>
        <end position="280"/>
    </location>
</feature>
<feature type="chain" id="PRO_5005318133" evidence="7">
    <location>
        <begin position="23"/>
        <end position="784"/>
    </location>
</feature>
<feature type="transmembrane region" description="Helical" evidence="6">
    <location>
        <begin position="377"/>
        <end position="405"/>
    </location>
</feature>
<reference evidence="9 10" key="1">
    <citation type="submission" date="2015-06" db="EMBL/GenBank/DDBJ databases">
        <title>Draft genome sequence of an Alphaproteobacteria species associated to the Mediterranean sponge Oscarella lobularis.</title>
        <authorList>
            <person name="Jourda C."/>
            <person name="Santini S."/>
            <person name="Claverie J.-M."/>
        </authorList>
    </citation>
    <scope>NUCLEOTIDE SEQUENCE [LARGE SCALE GENOMIC DNA]</scope>
    <source>
        <strain evidence="9">IGS</strain>
    </source>
</reference>
<keyword evidence="2" id="KW-1003">Cell membrane</keyword>
<dbReference type="PATRIC" id="fig|1675527.3.peg.1520"/>
<dbReference type="InterPro" id="IPR003838">
    <property type="entry name" value="ABC3_permease_C"/>
</dbReference>
<feature type="transmembrane region" description="Helical" evidence="6">
    <location>
        <begin position="699"/>
        <end position="726"/>
    </location>
</feature>
<evidence type="ECO:0000256" key="7">
    <source>
        <dbReference type="SAM" id="SignalP"/>
    </source>
</evidence>
<dbReference type="Proteomes" id="UP000037178">
    <property type="component" value="Unassembled WGS sequence"/>
</dbReference>
<feature type="domain" description="ABC3 transporter permease C-terminal" evidence="8">
    <location>
        <begin position="654"/>
        <end position="773"/>
    </location>
</feature>
<proteinExistence type="predicted"/>
<dbReference type="Pfam" id="PF02687">
    <property type="entry name" value="FtsX"/>
    <property type="match status" value="2"/>
</dbReference>
<evidence type="ECO:0000256" key="3">
    <source>
        <dbReference type="ARBA" id="ARBA00022692"/>
    </source>
</evidence>
<dbReference type="PANTHER" id="PTHR30287:SF2">
    <property type="entry name" value="BLL1001 PROTEIN"/>
    <property type="match status" value="1"/>
</dbReference>
<dbReference type="EMBL" id="LFTY01000002">
    <property type="protein sequence ID" value="KMW56480.1"/>
    <property type="molecule type" value="Genomic_DNA"/>
</dbReference>
<feature type="transmembrane region" description="Helical" evidence="6">
    <location>
        <begin position="746"/>
        <end position="768"/>
    </location>
</feature>
<dbReference type="GO" id="GO:0005886">
    <property type="term" value="C:plasma membrane"/>
    <property type="evidence" value="ECO:0007669"/>
    <property type="project" value="UniProtKB-SubCell"/>
</dbReference>
<feature type="transmembrane region" description="Helical" evidence="6">
    <location>
        <begin position="354"/>
        <end position="371"/>
    </location>
</feature>
<gene>
    <name evidence="9" type="ORF">AIOL_001434</name>
</gene>
<feature type="transmembrane region" description="Helical" evidence="6">
    <location>
        <begin position="210"/>
        <end position="233"/>
    </location>
</feature>
<feature type="transmembrane region" description="Helical" evidence="6">
    <location>
        <begin position="308"/>
        <end position="333"/>
    </location>
</feature>
<keyword evidence="10" id="KW-1185">Reference proteome</keyword>
<keyword evidence="4 6" id="KW-1133">Transmembrane helix</keyword>
<name>A0A0J9E165_9RHOB</name>
<evidence type="ECO:0000259" key="8">
    <source>
        <dbReference type="Pfam" id="PF02687"/>
    </source>
</evidence>
<keyword evidence="3 6" id="KW-0812">Transmembrane</keyword>
<evidence type="ECO:0000256" key="4">
    <source>
        <dbReference type="ARBA" id="ARBA00022989"/>
    </source>
</evidence>
<dbReference type="STRING" id="1675527.AIOL_001434"/>
<sequence length="784" mass="84752">MQLLTMVIGLALATALWSGVQAINAEARASYDQAARALGETQFTQLIPEEGNTIPTETFVALRRAGVLVSPLLEGRLQLDDENYQLVGFDALTAPMGLVPNEAQQQVDIVSFFAPPYQIIANPEDAGRIRGLTDATVIAVDTVSPGVLLTDLYAAQAMLVRGDEVSRLLLLPNQPRNGTPPDLKQLKLVARSPSQGNDISRLTGSFHLNLTAFGLLSFAVGLFIVHGTIGLAFEQRRGLFRTLRALGMPLRMLLVLLMVELLFVSLVAGGAGMVLGYVIASVLLPDVAATLRGLYGAEIDGTLSIRPIWWAAGMAIAVLGTAVAAAGSIAKIIRMPILAPAQPRAWALLSERRMWLQGILVLALLAVALIASQLQGLVAGFALLGGLLLAAALALPIILSLLLFLAQHLARAPIPSWFWADTRQQLPGLSLALMALLLALATNIGVGTMVGSFRTTFLGWLDQRLASELYVNARSNQEAEVLQSYLAPRADAVLPIWNIEARVAGLPAEIYGIIDHATYRDNWPLLEAADSVWQRVASGDGALVNEQLALRENLHPGDSLELPGAWQTIVAGIYSDYGNPNGQVIVGLDALVKRFPDLQRQRFGIRIAPDKARALARTIRDEFGLPAERIIHQAELKSFSVQIFERTFTVTAALNVLTLAVAGFAILTSLLTLSAMRAAQVAPLWAMGLTRRRLALLELLRSSALALMTLVLSIPVGILLAWVLLTVINVEAFGWRLPMRLYPTDWAWLALWSLIAAMLSAAWPAYLLSRKPPAELLKVFANER</sequence>
<dbReference type="InterPro" id="IPR038766">
    <property type="entry name" value="Membrane_comp_ABC_pdt"/>
</dbReference>
<feature type="domain" description="ABC3 transporter permease C-terminal" evidence="8">
    <location>
        <begin position="212"/>
        <end position="335"/>
    </location>
</feature>
<dbReference type="AlphaFoldDB" id="A0A0J9E165"/>
<evidence type="ECO:0000313" key="10">
    <source>
        <dbReference type="Proteomes" id="UP000037178"/>
    </source>
</evidence>
<feature type="transmembrane region" description="Helical" evidence="6">
    <location>
        <begin position="426"/>
        <end position="446"/>
    </location>
</feature>
<comment type="subcellular location">
    <subcellularLocation>
        <location evidence="1">Cell membrane</location>
        <topology evidence="1">Multi-pass membrane protein</topology>
    </subcellularLocation>
</comment>
<keyword evidence="5 6" id="KW-0472">Membrane</keyword>